<organism evidence="1 2">
    <name type="scientific">Pleurodeles waltl</name>
    <name type="common">Iberian ribbed newt</name>
    <dbReference type="NCBI Taxonomy" id="8319"/>
    <lineage>
        <taxon>Eukaryota</taxon>
        <taxon>Metazoa</taxon>
        <taxon>Chordata</taxon>
        <taxon>Craniata</taxon>
        <taxon>Vertebrata</taxon>
        <taxon>Euteleostomi</taxon>
        <taxon>Amphibia</taxon>
        <taxon>Batrachia</taxon>
        <taxon>Caudata</taxon>
        <taxon>Salamandroidea</taxon>
        <taxon>Salamandridae</taxon>
        <taxon>Pleurodelinae</taxon>
        <taxon>Pleurodeles</taxon>
    </lineage>
</organism>
<dbReference type="Proteomes" id="UP001066276">
    <property type="component" value="Chromosome 2_1"/>
</dbReference>
<evidence type="ECO:0000313" key="1">
    <source>
        <dbReference type="EMBL" id="KAJ1203182.1"/>
    </source>
</evidence>
<accession>A0AAV7VP55</accession>
<proteinExistence type="predicted"/>
<comment type="caution">
    <text evidence="1">The sequence shown here is derived from an EMBL/GenBank/DDBJ whole genome shotgun (WGS) entry which is preliminary data.</text>
</comment>
<dbReference type="EMBL" id="JANPWB010000003">
    <property type="protein sequence ID" value="KAJ1203182.1"/>
    <property type="molecule type" value="Genomic_DNA"/>
</dbReference>
<evidence type="ECO:0000313" key="2">
    <source>
        <dbReference type="Proteomes" id="UP001066276"/>
    </source>
</evidence>
<gene>
    <name evidence="1" type="ORF">NDU88_006975</name>
</gene>
<keyword evidence="2" id="KW-1185">Reference proteome</keyword>
<name>A0AAV7VP55_PLEWA</name>
<dbReference type="AlphaFoldDB" id="A0AAV7VP55"/>
<sequence>MHKVERAILTLQQRFYIGQDNVGSLLASRLREAQAMSHIAKIRPQEGMWAMYVRDKQKSFITFYQSLYTADDTSPASITSYLIFTSDPFFYAAATRTVSGRRGTLKSKSGTAHKHECGYMAIYFV</sequence>
<protein>
    <submittedName>
        <fullName evidence="1">Uncharacterized protein</fullName>
    </submittedName>
</protein>
<reference evidence="1" key="1">
    <citation type="journal article" date="2022" name="bioRxiv">
        <title>Sequencing and chromosome-scale assembly of the giantPleurodeles waltlgenome.</title>
        <authorList>
            <person name="Brown T."/>
            <person name="Elewa A."/>
            <person name="Iarovenko S."/>
            <person name="Subramanian E."/>
            <person name="Araus A.J."/>
            <person name="Petzold A."/>
            <person name="Susuki M."/>
            <person name="Suzuki K.-i.T."/>
            <person name="Hayashi T."/>
            <person name="Toyoda A."/>
            <person name="Oliveira C."/>
            <person name="Osipova E."/>
            <person name="Leigh N.D."/>
            <person name="Simon A."/>
            <person name="Yun M.H."/>
        </authorList>
    </citation>
    <scope>NUCLEOTIDE SEQUENCE</scope>
    <source>
        <strain evidence="1">20211129_DDA</strain>
        <tissue evidence="1">Liver</tissue>
    </source>
</reference>